<comment type="caution">
    <text evidence="5">The sequence shown here is derived from an EMBL/GenBank/DDBJ whole genome shotgun (WGS) entry which is preliminary data.</text>
</comment>
<feature type="chain" id="PRO_5042124942" evidence="3">
    <location>
        <begin position="19"/>
        <end position="240"/>
    </location>
</feature>
<accession>A0AAD6MTH1</accession>
<evidence type="ECO:0000259" key="4">
    <source>
        <dbReference type="Pfam" id="PF00857"/>
    </source>
</evidence>
<sequence length="240" mass="26034">MKLLSWALLALAPALIDATELGYSTTAPSTVNGSLSFGSHYAVLNLDLIDALVGSINTTTKGQAFINSTAKWINAVHKQSPPPISIFSRIYFSTSLMPEVSLSSPFYQAVAEVGNLTESDELSQLYPAFKPLSDYDVVLQKTRYYAGTDNTLVQILRNQKIDTVVLSGVRTSGVILATALQLFDLDFNVYVIANNTIETGTDATSINNVILQSILPKMPLNVITVEQAIDALSRSNATYY</sequence>
<dbReference type="InterPro" id="IPR036380">
    <property type="entry name" value="Isochorismatase-like_sf"/>
</dbReference>
<dbReference type="Pfam" id="PF00857">
    <property type="entry name" value="Isochorismatase"/>
    <property type="match status" value="1"/>
</dbReference>
<dbReference type="EMBL" id="JAQJAN010000012">
    <property type="protein sequence ID" value="KAJ5716233.1"/>
    <property type="molecule type" value="Genomic_DNA"/>
</dbReference>
<keyword evidence="3" id="KW-0732">Signal</keyword>
<evidence type="ECO:0000256" key="3">
    <source>
        <dbReference type="SAM" id="SignalP"/>
    </source>
</evidence>
<dbReference type="Gene3D" id="3.40.50.850">
    <property type="entry name" value="Isochorismatase-like"/>
    <property type="match status" value="1"/>
</dbReference>
<dbReference type="AlphaFoldDB" id="A0AAD6MTH1"/>
<proteinExistence type="inferred from homology"/>
<feature type="domain" description="Isochorismatase-like" evidence="4">
    <location>
        <begin position="42"/>
        <end position="200"/>
    </location>
</feature>
<keyword evidence="6" id="KW-1185">Reference proteome</keyword>
<dbReference type="PANTHER" id="PTHR43540:SF1">
    <property type="entry name" value="ISOCHORISMATASE HYDROLASE"/>
    <property type="match status" value="1"/>
</dbReference>
<organism evidence="5 6">
    <name type="scientific">Penicillium malachiteum</name>
    <dbReference type="NCBI Taxonomy" id="1324776"/>
    <lineage>
        <taxon>Eukaryota</taxon>
        <taxon>Fungi</taxon>
        <taxon>Dikarya</taxon>
        <taxon>Ascomycota</taxon>
        <taxon>Pezizomycotina</taxon>
        <taxon>Eurotiomycetes</taxon>
        <taxon>Eurotiomycetidae</taxon>
        <taxon>Eurotiales</taxon>
        <taxon>Aspergillaceae</taxon>
        <taxon>Penicillium</taxon>
    </lineage>
</organism>
<evidence type="ECO:0000313" key="6">
    <source>
        <dbReference type="Proteomes" id="UP001215712"/>
    </source>
</evidence>
<keyword evidence="2 5" id="KW-0378">Hydrolase</keyword>
<evidence type="ECO:0000256" key="1">
    <source>
        <dbReference type="ARBA" id="ARBA00006336"/>
    </source>
</evidence>
<feature type="signal peptide" evidence="3">
    <location>
        <begin position="1"/>
        <end position="18"/>
    </location>
</feature>
<reference evidence="5" key="1">
    <citation type="journal article" date="2023" name="IMA Fungus">
        <title>Comparative genomic study of the Penicillium genus elucidates a diverse pangenome and 15 lateral gene transfer events.</title>
        <authorList>
            <person name="Petersen C."/>
            <person name="Sorensen T."/>
            <person name="Nielsen M.R."/>
            <person name="Sondergaard T.E."/>
            <person name="Sorensen J.L."/>
            <person name="Fitzpatrick D.A."/>
            <person name="Frisvad J.C."/>
            <person name="Nielsen K.L."/>
        </authorList>
    </citation>
    <scope>NUCLEOTIDE SEQUENCE</scope>
    <source>
        <strain evidence="5">IBT 17514</strain>
    </source>
</reference>
<dbReference type="PANTHER" id="PTHR43540">
    <property type="entry name" value="PEROXYUREIDOACRYLATE/UREIDOACRYLATE AMIDOHYDROLASE-RELATED"/>
    <property type="match status" value="1"/>
</dbReference>
<comment type="similarity">
    <text evidence="1">Belongs to the isochorismatase family.</text>
</comment>
<dbReference type="Proteomes" id="UP001215712">
    <property type="component" value="Unassembled WGS sequence"/>
</dbReference>
<gene>
    <name evidence="5" type="ORF">N7493_008144</name>
</gene>
<dbReference type="SUPFAM" id="SSF52499">
    <property type="entry name" value="Isochorismatase-like hydrolases"/>
    <property type="match status" value="1"/>
</dbReference>
<dbReference type="GO" id="GO:0016787">
    <property type="term" value="F:hydrolase activity"/>
    <property type="evidence" value="ECO:0007669"/>
    <property type="project" value="UniProtKB-KW"/>
</dbReference>
<evidence type="ECO:0000313" key="5">
    <source>
        <dbReference type="EMBL" id="KAJ5716233.1"/>
    </source>
</evidence>
<name>A0AAD6MTH1_9EURO</name>
<evidence type="ECO:0000256" key="2">
    <source>
        <dbReference type="ARBA" id="ARBA00022801"/>
    </source>
</evidence>
<dbReference type="CDD" id="cd00431">
    <property type="entry name" value="cysteine_hydrolases"/>
    <property type="match status" value="1"/>
</dbReference>
<reference evidence="5" key="2">
    <citation type="submission" date="2023-01" db="EMBL/GenBank/DDBJ databases">
        <authorList>
            <person name="Petersen C."/>
        </authorList>
    </citation>
    <scope>NUCLEOTIDE SEQUENCE</scope>
    <source>
        <strain evidence="5">IBT 17514</strain>
    </source>
</reference>
<dbReference type="InterPro" id="IPR050272">
    <property type="entry name" value="Isochorismatase-like_hydrls"/>
</dbReference>
<dbReference type="InterPro" id="IPR000868">
    <property type="entry name" value="Isochorismatase-like_dom"/>
</dbReference>
<protein>
    <submittedName>
        <fullName evidence="5">Cysteine hydrolase family protein</fullName>
    </submittedName>
</protein>